<dbReference type="EMBL" id="KL596964">
    <property type="protein sequence ID" value="KER21471.1"/>
    <property type="molecule type" value="Genomic_DNA"/>
</dbReference>
<keyword evidence="2" id="KW-1185">Reference proteome</keyword>
<evidence type="ECO:0000313" key="2">
    <source>
        <dbReference type="Proteomes" id="UP000054324"/>
    </source>
</evidence>
<feature type="non-terminal residue" evidence="1">
    <location>
        <position position="166"/>
    </location>
</feature>
<name>A0A074Z327_OPIVI</name>
<organism evidence="1 2">
    <name type="scientific">Opisthorchis viverrini</name>
    <name type="common">Southeast Asian liver fluke</name>
    <dbReference type="NCBI Taxonomy" id="6198"/>
    <lineage>
        <taxon>Eukaryota</taxon>
        <taxon>Metazoa</taxon>
        <taxon>Spiralia</taxon>
        <taxon>Lophotrochozoa</taxon>
        <taxon>Platyhelminthes</taxon>
        <taxon>Trematoda</taxon>
        <taxon>Digenea</taxon>
        <taxon>Opisthorchiida</taxon>
        <taxon>Opisthorchiata</taxon>
        <taxon>Opisthorchiidae</taxon>
        <taxon>Opisthorchis</taxon>
    </lineage>
</organism>
<feature type="non-terminal residue" evidence="1">
    <location>
        <position position="1"/>
    </location>
</feature>
<dbReference type="GeneID" id="20329250"/>
<dbReference type="Proteomes" id="UP000054324">
    <property type="component" value="Unassembled WGS sequence"/>
</dbReference>
<gene>
    <name evidence="1" type="ORF">T265_15084</name>
</gene>
<dbReference type="CTD" id="20329250"/>
<accession>A0A074Z327</accession>
<dbReference type="OrthoDB" id="247013at2759"/>
<dbReference type="RefSeq" id="XP_009174776.1">
    <property type="nucleotide sequence ID" value="XM_009176512.1"/>
</dbReference>
<dbReference type="KEGG" id="ovi:T265_15084"/>
<evidence type="ECO:0000313" key="1">
    <source>
        <dbReference type="EMBL" id="KER21471.1"/>
    </source>
</evidence>
<sequence>ASTVSWWGSGNTLASHVKCTEFRLGHDQESALRMSSNKMETRAQCFPFSMCTHQNLKKPSNCNTLLVPSCQATWRKHDGLDTTRQPNPREKQSRFRGWTRTKGLLPFDDLFQGVQMHESGKVSFATVTPFRCLAAMPPEGSTSAGILPSCPRGSRTTDHLVSKFAL</sequence>
<dbReference type="AlphaFoldDB" id="A0A074Z327"/>
<proteinExistence type="predicted"/>
<reference evidence="1 2" key="1">
    <citation type="submission" date="2013-11" db="EMBL/GenBank/DDBJ databases">
        <title>Opisthorchis viverrini - life in the bile duct.</title>
        <authorList>
            <person name="Young N.D."/>
            <person name="Nagarajan N."/>
            <person name="Lin S.J."/>
            <person name="Korhonen P.K."/>
            <person name="Jex A.R."/>
            <person name="Hall R.S."/>
            <person name="Safavi-Hemami H."/>
            <person name="Kaewkong W."/>
            <person name="Bertrand D."/>
            <person name="Gao S."/>
            <person name="Seet Q."/>
            <person name="Wongkham S."/>
            <person name="Teh B.T."/>
            <person name="Wongkham C."/>
            <person name="Intapan P.M."/>
            <person name="Maleewong W."/>
            <person name="Yang X."/>
            <person name="Hu M."/>
            <person name="Wang Z."/>
            <person name="Hofmann A."/>
            <person name="Sternberg P.W."/>
            <person name="Tan P."/>
            <person name="Wang J."/>
            <person name="Gasser R.B."/>
        </authorList>
    </citation>
    <scope>NUCLEOTIDE SEQUENCE [LARGE SCALE GENOMIC DNA]</scope>
</reference>
<protein>
    <submittedName>
        <fullName evidence="1">Uncharacterized protein</fullName>
    </submittedName>
</protein>